<feature type="binding site" evidence="6">
    <location>
        <begin position="141"/>
        <end position="149"/>
    </location>
    <ligand>
        <name>ATP</name>
        <dbReference type="ChEBI" id="CHEBI:30616"/>
    </ligand>
</feature>
<keyword evidence="7" id="KW-0479">Metal-binding</keyword>
<evidence type="ECO:0000256" key="3">
    <source>
        <dbReference type="ARBA" id="ARBA00022840"/>
    </source>
</evidence>
<dbReference type="Pfam" id="PF01812">
    <property type="entry name" value="5-FTHF_cyc-lig"/>
    <property type="match status" value="1"/>
</dbReference>
<dbReference type="AlphaFoldDB" id="A0AAE1DXG1"/>
<dbReference type="EMBL" id="JAWDGP010001951">
    <property type="protein sequence ID" value="KAK3786646.1"/>
    <property type="molecule type" value="Genomic_DNA"/>
</dbReference>
<dbReference type="Gene3D" id="3.40.50.10420">
    <property type="entry name" value="NagB/RpiA/CoA transferase-like"/>
    <property type="match status" value="1"/>
</dbReference>
<evidence type="ECO:0000313" key="8">
    <source>
        <dbReference type="EMBL" id="KAK3786646.1"/>
    </source>
</evidence>
<keyword evidence="7" id="KW-0460">Magnesium</keyword>
<dbReference type="PANTHER" id="PTHR23407">
    <property type="entry name" value="ATPASE INHIBITOR/5-FORMYLTETRAHYDROFOLATE CYCLO-LIGASE"/>
    <property type="match status" value="1"/>
</dbReference>
<dbReference type="GO" id="GO:0035999">
    <property type="term" value="P:tetrahydrofolate interconversion"/>
    <property type="evidence" value="ECO:0007669"/>
    <property type="project" value="TreeGrafter"/>
</dbReference>
<keyword evidence="9" id="KW-1185">Reference proteome</keyword>
<comment type="cofactor">
    <cofactor evidence="7">
        <name>Mg(2+)</name>
        <dbReference type="ChEBI" id="CHEBI:18420"/>
    </cofactor>
</comment>
<dbReference type="InterPro" id="IPR002698">
    <property type="entry name" value="FTHF_cligase"/>
</dbReference>
<evidence type="ECO:0000256" key="6">
    <source>
        <dbReference type="PIRSR" id="PIRSR006806-1"/>
    </source>
</evidence>
<protein>
    <recommendedName>
        <fullName evidence="5 7">5-formyltetrahydrofolate cyclo-ligase</fullName>
        <ecNumber evidence="5 7">6.3.3.2</ecNumber>
    </recommendedName>
</protein>
<keyword evidence="2 6" id="KW-0547">Nucleotide-binding</keyword>
<sequence length="204" mass="23153">MAALKEAKCALRELIKQKLGHLTEQEMQLQSKIIHRKVVSSEIFKNSNRISIFLSMKDEVNTYPVVQSILEMGKQCFIPNCNGTDMIMVPFKSFDEEKTFTKSHFGVSQPASFEPEQDANKSGGIDLMFMPGLGFSKEGHRLGRGKGYYDKYLELCSNTGKMPKTIALIFKEQLLDHIPTGEHDMSVDFLLYPTEEEMEAMKKA</sequence>
<feature type="binding site" evidence="6">
    <location>
        <position position="59"/>
    </location>
    <ligand>
        <name>substrate</name>
    </ligand>
</feature>
<organism evidence="8 9">
    <name type="scientific">Elysia crispata</name>
    <name type="common">lettuce slug</name>
    <dbReference type="NCBI Taxonomy" id="231223"/>
    <lineage>
        <taxon>Eukaryota</taxon>
        <taxon>Metazoa</taxon>
        <taxon>Spiralia</taxon>
        <taxon>Lophotrochozoa</taxon>
        <taxon>Mollusca</taxon>
        <taxon>Gastropoda</taxon>
        <taxon>Heterobranchia</taxon>
        <taxon>Euthyneura</taxon>
        <taxon>Panpulmonata</taxon>
        <taxon>Sacoglossa</taxon>
        <taxon>Placobranchoidea</taxon>
        <taxon>Plakobranchidae</taxon>
        <taxon>Elysia</taxon>
    </lineage>
</organism>
<dbReference type="SUPFAM" id="SSF100950">
    <property type="entry name" value="NagB/RpiA/CoA transferase-like"/>
    <property type="match status" value="1"/>
</dbReference>
<dbReference type="PIRSF" id="PIRSF006806">
    <property type="entry name" value="FTHF_cligase"/>
    <property type="match status" value="1"/>
</dbReference>
<dbReference type="InterPro" id="IPR037171">
    <property type="entry name" value="NagB/RpiA_transferase-like"/>
</dbReference>
<reference evidence="8" key="1">
    <citation type="journal article" date="2023" name="G3 (Bethesda)">
        <title>A reference genome for the long-term kleptoplast-retaining sea slug Elysia crispata morphotype clarki.</title>
        <authorList>
            <person name="Eastman K.E."/>
            <person name="Pendleton A.L."/>
            <person name="Shaikh M.A."/>
            <person name="Suttiyut T."/>
            <person name="Ogas R."/>
            <person name="Tomko P."/>
            <person name="Gavelis G."/>
            <person name="Widhalm J.R."/>
            <person name="Wisecaver J.H."/>
        </authorList>
    </citation>
    <scope>NUCLEOTIDE SEQUENCE</scope>
    <source>
        <strain evidence="8">ECLA1</strain>
    </source>
</reference>
<comment type="caution">
    <text evidence="8">The sequence shown here is derived from an EMBL/GenBank/DDBJ whole genome shotgun (WGS) entry which is preliminary data.</text>
</comment>
<evidence type="ECO:0000313" key="9">
    <source>
        <dbReference type="Proteomes" id="UP001283361"/>
    </source>
</evidence>
<accession>A0AAE1DXG1</accession>
<evidence type="ECO:0000256" key="2">
    <source>
        <dbReference type="ARBA" id="ARBA00022741"/>
    </source>
</evidence>
<evidence type="ECO:0000256" key="1">
    <source>
        <dbReference type="ARBA" id="ARBA00010638"/>
    </source>
</evidence>
<feature type="binding site" evidence="6">
    <location>
        <begin position="8"/>
        <end position="12"/>
    </location>
    <ligand>
        <name>ATP</name>
        <dbReference type="ChEBI" id="CHEBI:30616"/>
    </ligand>
</feature>
<feature type="binding site" evidence="6">
    <location>
        <position position="54"/>
    </location>
    <ligand>
        <name>substrate</name>
    </ligand>
</feature>
<dbReference type="EC" id="6.3.3.2" evidence="5 7"/>
<dbReference type="GO" id="GO:0009396">
    <property type="term" value="P:folic acid-containing compound biosynthetic process"/>
    <property type="evidence" value="ECO:0007669"/>
    <property type="project" value="TreeGrafter"/>
</dbReference>
<evidence type="ECO:0000256" key="7">
    <source>
        <dbReference type="RuleBase" id="RU361279"/>
    </source>
</evidence>
<dbReference type="GO" id="GO:0046872">
    <property type="term" value="F:metal ion binding"/>
    <property type="evidence" value="ECO:0007669"/>
    <property type="project" value="UniProtKB-KW"/>
</dbReference>
<dbReference type="PANTHER" id="PTHR23407:SF1">
    <property type="entry name" value="5-FORMYLTETRAHYDROFOLATE CYCLO-LIGASE"/>
    <property type="match status" value="1"/>
</dbReference>
<dbReference type="Proteomes" id="UP001283361">
    <property type="component" value="Unassembled WGS sequence"/>
</dbReference>
<dbReference type="GO" id="GO:0030272">
    <property type="term" value="F:5-formyltetrahydrofolate cyclo-ligase activity"/>
    <property type="evidence" value="ECO:0007669"/>
    <property type="project" value="UniProtKB-EC"/>
</dbReference>
<evidence type="ECO:0000256" key="5">
    <source>
        <dbReference type="ARBA" id="ARBA00038966"/>
    </source>
</evidence>
<comment type="catalytic activity">
    <reaction evidence="4 7">
        <text>(6S)-5-formyl-5,6,7,8-tetrahydrofolate + ATP = (6R)-5,10-methenyltetrahydrofolate + ADP + phosphate</text>
        <dbReference type="Rhea" id="RHEA:10488"/>
        <dbReference type="ChEBI" id="CHEBI:30616"/>
        <dbReference type="ChEBI" id="CHEBI:43474"/>
        <dbReference type="ChEBI" id="CHEBI:57455"/>
        <dbReference type="ChEBI" id="CHEBI:57457"/>
        <dbReference type="ChEBI" id="CHEBI:456216"/>
        <dbReference type="EC" id="6.3.3.2"/>
    </reaction>
</comment>
<dbReference type="InterPro" id="IPR024185">
    <property type="entry name" value="FTHF_cligase-like_sf"/>
</dbReference>
<dbReference type="NCBIfam" id="TIGR02727">
    <property type="entry name" value="MTHFS_bact"/>
    <property type="match status" value="1"/>
</dbReference>
<keyword evidence="3 6" id="KW-0067">ATP-binding</keyword>
<dbReference type="GO" id="GO:0005524">
    <property type="term" value="F:ATP binding"/>
    <property type="evidence" value="ECO:0007669"/>
    <property type="project" value="UniProtKB-KW"/>
</dbReference>
<gene>
    <name evidence="8" type="ORF">RRG08_027603</name>
</gene>
<comment type="similarity">
    <text evidence="1 7">Belongs to the 5-formyltetrahydrofolate cyclo-ligase family.</text>
</comment>
<dbReference type="GO" id="GO:0005739">
    <property type="term" value="C:mitochondrion"/>
    <property type="evidence" value="ECO:0007669"/>
    <property type="project" value="TreeGrafter"/>
</dbReference>
<name>A0AAE1DXG1_9GAST</name>
<evidence type="ECO:0000256" key="4">
    <source>
        <dbReference type="ARBA" id="ARBA00036539"/>
    </source>
</evidence>
<proteinExistence type="inferred from homology"/>